<dbReference type="PANTHER" id="PTHR47690:SF1">
    <property type="entry name" value="GLUCOKINASE"/>
    <property type="match status" value="1"/>
</dbReference>
<dbReference type="CDD" id="cd24008">
    <property type="entry name" value="ASKHA_NBD_GLK"/>
    <property type="match status" value="1"/>
</dbReference>
<dbReference type="Pfam" id="PF02685">
    <property type="entry name" value="Glucokinase"/>
    <property type="match status" value="1"/>
</dbReference>
<comment type="similarity">
    <text evidence="3">Belongs to the bacterial glucokinase family.</text>
</comment>
<sequence>MTLVLADVGGTNLRFAVAEAGSIDPARTLRFENDAHAGFDAALAAYLAQAGVGKVSGFAIAVAGPVAGTRATLTNRDWTIDAQRLQRTYPGATVRLLNDLSALGYALDLLRPADVTPVWPGTRARPDDAQRLVVGVGTGFNLSPVLRMGGRSACLRVEYGLSSLPERAAAHLRAYLGDAAAAGFGKVEHAMSGPGLARMHALATGQKGLEGADIDRAAGAGDAAARRTLDVFATMLGDVIVDLRLQYMPLGGVYLAGSVARGLVHGVSRTRFCDQMQADPGVAPDLRHVPVSLITRDDAALLGCLNSALSAGR</sequence>
<dbReference type="OrthoDB" id="9765195at2"/>
<evidence type="ECO:0000256" key="3">
    <source>
        <dbReference type="RuleBase" id="RU004046"/>
    </source>
</evidence>
<evidence type="ECO:0000256" key="1">
    <source>
        <dbReference type="ARBA" id="ARBA00022679"/>
    </source>
</evidence>
<dbReference type="SUPFAM" id="SSF53067">
    <property type="entry name" value="Actin-like ATPase domain"/>
    <property type="match status" value="1"/>
</dbReference>
<keyword evidence="1" id="KW-0808">Transferase</keyword>
<proteinExistence type="inferred from homology"/>
<dbReference type="PANTHER" id="PTHR47690">
    <property type="entry name" value="GLUCOKINASE"/>
    <property type="match status" value="1"/>
</dbReference>
<dbReference type="Gene3D" id="3.30.420.40">
    <property type="match status" value="1"/>
</dbReference>
<dbReference type="InterPro" id="IPR003836">
    <property type="entry name" value="Glucokinase"/>
</dbReference>
<dbReference type="InterPro" id="IPR043129">
    <property type="entry name" value="ATPase_NBD"/>
</dbReference>
<dbReference type="GO" id="GO:0004340">
    <property type="term" value="F:glucokinase activity"/>
    <property type="evidence" value="ECO:0007669"/>
    <property type="project" value="InterPro"/>
</dbReference>
<keyword evidence="5" id="KW-1185">Reference proteome</keyword>
<evidence type="ECO:0000313" key="4">
    <source>
        <dbReference type="EMBL" id="TMM54060.1"/>
    </source>
</evidence>
<dbReference type="GO" id="GO:0006096">
    <property type="term" value="P:glycolytic process"/>
    <property type="evidence" value="ECO:0007669"/>
    <property type="project" value="InterPro"/>
</dbReference>
<dbReference type="Proteomes" id="UP000309550">
    <property type="component" value="Unassembled WGS sequence"/>
</dbReference>
<gene>
    <name evidence="4" type="ORF">FDT80_00170</name>
</gene>
<dbReference type="Gene3D" id="3.40.367.20">
    <property type="match status" value="1"/>
</dbReference>
<evidence type="ECO:0000313" key="5">
    <source>
        <dbReference type="Proteomes" id="UP000309550"/>
    </source>
</evidence>
<accession>A0A5S3PKI7</accession>
<dbReference type="InterPro" id="IPR050201">
    <property type="entry name" value="Bacterial_glucokinase"/>
</dbReference>
<dbReference type="EMBL" id="VANS01000001">
    <property type="protein sequence ID" value="TMM54060.1"/>
    <property type="molecule type" value="Genomic_DNA"/>
</dbReference>
<protein>
    <submittedName>
        <fullName evidence="4">Glucokinase</fullName>
    </submittedName>
</protein>
<dbReference type="AlphaFoldDB" id="A0A5S3PKI7"/>
<dbReference type="RefSeq" id="WP_138660234.1">
    <property type="nucleotide sequence ID" value="NZ_VANS01000001.1"/>
</dbReference>
<dbReference type="GO" id="GO:0005829">
    <property type="term" value="C:cytosol"/>
    <property type="evidence" value="ECO:0007669"/>
    <property type="project" value="TreeGrafter"/>
</dbReference>
<keyword evidence="2 4" id="KW-0418">Kinase</keyword>
<dbReference type="GO" id="GO:0005524">
    <property type="term" value="F:ATP binding"/>
    <property type="evidence" value="ECO:0007669"/>
    <property type="project" value="InterPro"/>
</dbReference>
<evidence type="ECO:0000256" key="2">
    <source>
        <dbReference type="ARBA" id="ARBA00022777"/>
    </source>
</evidence>
<comment type="caution">
    <text evidence="4">The sequence shown here is derived from an EMBL/GenBank/DDBJ whole genome shotgun (WGS) entry which is preliminary data.</text>
</comment>
<dbReference type="GO" id="GO:0005536">
    <property type="term" value="F:D-glucose binding"/>
    <property type="evidence" value="ECO:0007669"/>
    <property type="project" value="InterPro"/>
</dbReference>
<organism evidence="4 5">
    <name type="scientific">Sulfitobacter sabulilitoris</name>
    <dbReference type="NCBI Taxonomy" id="2562655"/>
    <lineage>
        <taxon>Bacteria</taxon>
        <taxon>Pseudomonadati</taxon>
        <taxon>Pseudomonadota</taxon>
        <taxon>Alphaproteobacteria</taxon>
        <taxon>Rhodobacterales</taxon>
        <taxon>Roseobacteraceae</taxon>
        <taxon>Sulfitobacter</taxon>
    </lineage>
</organism>
<name>A0A5S3PKI7_9RHOB</name>
<reference evidence="4 5" key="1">
    <citation type="submission" date="2019-05" db="EMBL/GenBank/DDBJ databases">
        <title>Sulfitobacter sabulilitoris sp. nov., isolated from a marine sand.</title>
        <authorList>
            <person name="Yoon J.-H."/>
        </authorList>
    </citation>
    <scope>NUCLEOTIDE SEQUENCE [LARGE SCALE GENOMIC DNA]</scope>
    <source>
        <strain evidence="4 5">HSMS-29</strain>
    </source>
</reference>